<dbReference type="Pfam" id="PF01613">
    <property type="entry name" value="Flavin_Reduct"/>
    <property type="match status" value="1"/>
</dbReference>
<feature type="domain" description="Flavin reductase like" evidence="5">
    <location>
        <begin position="12"/>
        <end position="149"/>
    </location>
</feature>
<keyword evidence="2" id="KW-0285">Flavoprotein</keyword>
<dbReference type="EMBL" id="LNQE01001481">
    <property type="protein sequence ID" value="KUG16756.1"/>
    <property type="molecule type" value="Genomic_DNA"/>
</dbReference>
<proteinExistence type="inferred from homology"/>
<keyword evidence="3" id="KW-0288">FMN</keyword>
<evidence type="ECO:0000256" key="1">
    <source>
        <dbReference type="ARBA" id="ARBA00001917"/>
    </source>
</evidence>
<comment type="similarity">
    <text evidence="4">Belongs to the flavoredoxin family.</text>
</comment>
<accession>A0A0W8F7B7</accession>
<dbReference type="SUPFAM" id="SSF50475">
    <property type="entry name" value="FMN-binding split barrel"/>
    <property type="match status" value="1"/>
</dbReference>
<dbReference type="SMART" id="SM00903">
    <property type="entry name" value="Flavin_Reduct"/>
    <property type="match status" value="1"/>
</dbReference>
<dbReference type="Gene3D" id="2.30.110.10">
    <property type="entry name" value="Electron Transport, Fmn-binding Protein, Chain A"/>
    <property type="match status" value="1"/>
</dbReference>
<sequence length="189" mass="20870">MILKPNQRSQIMPLPVVLLSTISQDGVRNAAPWSCVTPVLRPLDEVLIASWLKRDTLENIRQTGEFVINVPRAGMEDAVMTCAKSFPPEVDELKEAGLVARPSVKVKPPGIEGCLAWAECTVEEEIAREKYVLIVGRVVHLEADDRFFSPENGMDFEKAMPLCIMGSNKGMQFVRPTATGEKGGYAHHP</sequence>
<dbReference type="GO" id="GO:0010181">
    <property type="term" value="F:FMN binding"/>
    <property type="evidence" value="ECO:0007669"/>
    <property type="project" value="InterPro"/>
</dbReference>
<evidence type="ECO:0000313" key="6">
    <source>
        <dbReference type="EMBL" id="KUG16756.1"/>
    </source>
</evidence>
<dbReference type="AlphaFoldDB" id="A0A0W8F7B7"/>
<dbReference type="InterPro" id="IPR002563">
    <property type="entry name" value="Flavin_Rdtase-like_dom"/>
</dbReference>
<evidence type="ECO:0000256" key="4">
    <source>
        <dbReference type="ARBA" id="ARBA00038054"/>
    </source>
</evidence>
<comment type="caution">
    <text evidence="6">The sequence shown here is derived from an EMBL/GenBank/DDBJ whole genome shotgun (WGS) entry which is preliminary data.</text>
</comment>
<comment type="cofactor">
    <cofactor evidence="1">
        <name>FMN</name>
        <dbReference type="ChEBI" id="CHEBI:58210"/>
    </cofactor>
</comment>
<organism evidence="6">
    <name type="scientific">hydrocarbon metagenome</name>
    <dbReference type="NCBI Taxonomy" id="938273"/>
    <lineage>
        <taxon>unclassified sequences</taxon>
        <taxon>metagenomes</taxon>
        <taxon>ecological metagenomes</taxon>
    </lineage>
</organism>
<dbReference type="PANTHER" id="PTHR33798">
    <property type="entry name" value="FLAVOPROTEIN OXYGENASE"/>
    <property type="match status" value="1"/>
</dbReference>
<name>A0A0W8F7B7_9ZZZZ</name>
<protein>
    <submittedName>
        <fullName evidence="6">Fmn-binding protein</fullName>
    </submittedName>
</protein>
<dbReference type="PANTHER" id="PTHR33798:SF5">
    <property type="entry name" value="FLAVIN REDUCTASE LIKE DOMAIN-CONTAINING PROTEIN"/>
    <property type="match status" value="1"/>
</dbReference>
<evidence type="ECO:0000259" key="5">
    <source>
        <dbReference type="SMART" id="SM00903"/>
    </source>
</evidence>
<dbReference type="InterPro" id="IPR012349">
    <property type="entry name" value="Split_barrel_FMN-bd"/>
</dbReference>
<evidence type="ECO:0000256" key="2">
    <source>
        <dbReference type="ARBA" id="ARBA00022630"/>
    </source>
</evidence>
<evidence type="ECO:0000256" key="3">
    <source>
        <dbReference type="ARBA" id="ARBA00022643"/>
    </source>
</evidence>
<reference evidence="6" key="1">
    <citation type="journal article" date="2015" name="Proc. Natl. Acad. Sci. U.S.A.">
        <title>Networks of energetic and metabolic interactions define dynamics in microbial communities.</title>
        <authorList>
            <person name="Embree M."/>
            <person name="Liu J.K."/>
            <person name="Al-Bassam M.M."/>
            <person name="Zengler K."/>
        </authorList>
    </citation>
    <scope>NUCLEOTIDE SEQUENCE</scope>
</reference>
<gene>
    <name evidence="6" type="ORF">ASZ90_013572</name>
</gene>